<evidence type="ECO:0000313" key="2">
    <source>
        <dbReference type="EMBL" id="AHD00716.1"/>
    </source>
</evidence>
<keyword evidence="3" id="KW-1185">Reference proteome</keyword>
<evidence type="ECO:0000313" key="3">
    <source>
        <dbReference type="Proteomes" id="UP000018780"/>
    </source>
</evidence>
<dbReference type="Gene3D" id="2.40.160.10">
    <property type="entry name" value="Porin"/>
    <property type="match status" value="1"/>
</dbReference>
<name>V9VPS9_9RHOB</name>
<evidence type="ECO:0008006" key="4">
    <source>
        <dbReference type="Google" id="ProtNLM"/>
    </source>
</evidence>
<gene>
    <name evidence="2" type="ORF">METH_08415</name>
</gene>
<protein>
    <recommendedName>
        <fullName evidence="4">Outer membrane protein beta-barrel domain-containing protein</fullName>
    </recommendedName>
</protein>
<dbReference type="PATRIC" id="fig|999552.6.peg.1692"/>
<evidence type="ECO:0000256" key="1">
    <source>
        <dbReference type="SAM" id="SignalP"/>
    </source>
</evidence>
<dbReference type="EMBL" id="CP006773">
    <property type="protein sequence ID" value="AHD00716.1"/>
    <property type="molecule type" value="Genomic_DNA"/>
</dbReference>
<sequence length="176" mass="18489">MPMVKPMVKTANCRRPLVAVFAVAALIAQTSAAEEWRTAQPGYSGEASAAAGTAGTARSFQFAFGRQLGGMFLSGTVMMEQSGLLTTAVQAEETHQLRLHAGYDFGPATGFVTLGGVQAETSSGSRQGPLFGLGMRFPLNRALQVTGELLHHEAGPRDGSASPRGETLSVRAAFRF</sequence>
<dbReference type="HOGENOM" id="CLU_037100_2_1_5"/>
<dbReference type="Proteomes" id="UP000018780">
    <property type="component" value="Chromosome"/>
</dbReference>
<reference evidence="2 3" key="1">
    <citation type="submission" date="2013-09" db="EMBL/GenBank/DDBJ databases">
        <authorList>
            <consortium name="DOE Joint Genome Institute"/>
            <person name="Klenk H.-P."/>
            <person name="Huntemann M."/>
            <person name="Han J."/>
            <person name="Chen A."/>
            <person name="Kyrpides N."/>
            <person name="Mavromatis K."/>
            <person name="Markowitz V."/>
            <person name="Palaniappan K."/>
            <person name="Ivanova N."/>
            <person name="Schaumberg A."/>
            <person name="Pati A."/>
            <person name="Liolios K."/>
            <person name="Nordberg H.P."/>
            <person name="Cantor M.N."/>
            <person name="Hua S.X."/>
            <person name="Woyke T."/>
        </authorList>
    </citation>
    <scope>NUCLEOTIDE SEQUENCE [LARGE SCALE GENOMIC DNA]</scope>
    <source>
        <strain evidence="2 3">DSM 14336</strain>
    </source>
</reference>
<organism evidence="2 3">
    <name type="scientific">Leisingera methylohalidivorans DSM 14336</name>
    <dbReference type="NCBI Taxonomy" id="999552"/>
    <lineage>
        <taxon>Bacteria</taxon>
        <taxon>Pseudomonadati</taxon>
        <taxon>Pseudomonadota</taxon>
        <taxon>Alphaproteobacteria</taxon>
        <taxon>Rhodobacterales</taxon>
        <taxon>Roseobacteraceae</taxon>
        <taxon>Leisingera</taxon>
    </lineage>
</organism>
<feature type="signal peptide" evidence="1">
    <location>
        <begin position="1"/>
        <end position="32"/>
    </location>
</feature>
<proteinExistence type="predicted"/>
<dbReference type="STRING" id="999552.METH_08415"/>
<feature type="chain" id="PRO_5004782861" description="Outer membrane protein beta-barrel domain-containing protein" evidence="1">
    <location>
        <begin position="33"/>
        <end position="176"/>
    </location>
</feature>
<dbReference type="InterPro" id="IPR023614">
    <property type="entry name" value="Porin_dom_sf"/>
</dbReference>
<dbReference type="AlphaFoldDB" id="V9VPS9"/>
<keyword evidence="1" id="KW-0732">Signal</keyword>
<accession>V9VPS9</accession>
<dbReference type="KEGG" id="lmd:METH_08415"/>